<dbReference type="OrthoDB" id="2269034at2759"/>
<proteinExistence type="predicted"/>
<dbReference type="STRING" id="50990.A0A4Y7PMD1"/>
<dbReference type="EMBL" id="ML170264">
    <property type="protein sequence ID" value="TDL15739.1"/>
    <property type="molecule type" value="Genomic_DNA"/>
</dbReference>
<accession>A0A4Y7PMD1</accession>
<reference evidence="2 3" key="1">
    <citation type="submission" date="2018-06" db="EMBL/GenBank/DDBJ databases">
        <title>A transcriptomic atlas of mushroom development highlights an independent origin of complex multicellularity.</title>
        <authorList>
            <consortium name="DOE Joint Genome Institute"/>
            <person name="Krizsan K."/>
            <person name="Almasi E."/>
            <person name="Merenyi Z."/>
            <person name="Sahu N."/>
            <person name="Viragh M."/>
            <person name="Koszo T."/>
            <person name="Mondo S."/>
            <person name="Kiss B."/>
            <person name="Balint B."/>
            <person name="Kues U."/>
            <person name="Barry K."/>
            <person name="Hegedus J.C."/>
            <person name="Henrissat B."/>
            <person name="Johnson J."/>
            <person name="Lipzen A."/>
            <person name="Ohm R."/>
            <person name="Nagy I."/>
            <person name="Pangilinan J."/>
            <person name="Yan J."/>
            <person name="Xiong Y."/>
            <person name="Grigoriev I.V."/>
            <person name="Hibbett D.S."/>
            <person name="Nagy L.G."/>
        </authorList>
    </citation>
    <scope>NUCLEOTIDE SEQUENCE [LARGE SCALE GENOMIC DNA]</scope>
    <source>
        <strain evidence="2 3">SZMC22713</strain>
    </source>
</reference>
<dbReference type="AlphaFoldDB" id="A0A4Y7PMD1"/>
<feature type="domain" description="F-box" evidence="1">
    <location>
        <begin position="106"/>
        <end position="155"/>
    </location>
</feature>
<evidence type="ECO:0000259" key="1">
    <source>
        <dbReference type="Pfam" id="PF12937"/>
    </source>
</evidence>
<gene>
    <name evidence="2" type="ORF">BD410DRAFT_796137</name>
</gene>
<dbReference type="Gene3D" id="1.20.1280.50">
    <property type="match status" value="1"/>
</dbReference>
<dbReference type="Pfam" id="PF12937">
    <property type="entry name" value="F-box-like"/>
    <property type="match status" value="1"/>
</dbReference>
<sequence>MNAPGDSRATRIHQQHAAEDLNMSGVDQLLNLLALVKNDGMAAFDEDDTQRSVSDELHQDLLHTFRQYLDDATLCMVALVGVKTRLAKKIRRLKRRIAPLALEHAIQKIPDDVLAHIFESGHQMTDNSLFTLRMSHVCRRFRQISLGMPTLWTRLASQHPIDRTKTWLSRSSNQDLQVDVCVFAPQMTAQVQSFLKLVGPHSDRWSRLSYFTIPRVRDVMREFGFTNFPRLRYIAHQCLFQPGTFLYKWKMPLLKQFDGFCSEFPKHASLPYLSQLTRMELTFSSYDIFNMSSLFRALFKAKNRQHLSLEFQDCGDEEDEDLPSLEFPNTPFHMESLKVILKGSIAIGFVRSLRLCLSCFTASVVDLSFLTNGDPYDFLEGEEDHYAFPHGSTIRLRMRNQCRLPKVLRLLLTNCETIQSIEFEMSAFDDDAGLSLNSVPYPSLRHIRFHNCVMFEEEHVEMLARTFLIDTGDNDFPSLIIISCNKISEDFILNLQDEVGGRLVWSV</sequence>
<name>A0A4Y7PMD1_9AGAM</name>
<keyword evidence="3" id="KW-1185">Reference proteome</keyword>
<dbReference type="Proteomes" id="UP000294933">
    <property type="component" value="Unassembled WGS sequence"/>
</dbReference>
<evidence type="ECO:0000313" key="3">
    <source>
        <dbReference type="Proteomes" id="UP000294933"/>
    </source>
</evidence>
<dbReference type="InterPro" id="IPR001810">
    <property type="entry name" value="F-box_dom"/>
</dbReference>
<protein>
    <recommendedName>
        <fullName evidence="1">F-box domain-containing protein</fullName>
    </recommendedName>
</protein>
<dbReference type="VEuPathDB" id="FungiDB:BD410DRAFT_796137"/>
<organism evidence="2 3">
    <name type="scientific">Rickenella mellea</name>
    <dbReference type="NCBI Taxonomy" id="50990"/>
    <lineage>
        <taxon>Eukaryota</taxon>
        <taxon>Fungi</taxon>
        <taxon>Dikarya</taxon>
        <taxon>Basidiomycota</taxon>
        <taxon>Agaricomycotina</taxon>
        <taxon>Agaricomycetes</taxon>
        <taxon>Hymenochaetales</taxon>
        <taxon>Rickenellaceae</taxon>
        <taxon>Rickenella</taxon>
    </lineage>
</organism>
<evidence type="ECO:0000313" key="2">
    <source>
        <dbReference type="EMBL" id="TDL15739.1"/>
    </source>
</evidence>